<evidence type="ECO:0000313" key="2">
    <source>
        <dbReference type="EMBL" id="PRY30610.1"/>
    </source>
</evidence>
<name>A0A2T0SB12_9ACTN</name>
<reference evidence="2 3" key="1">
    <citation type="submission" date="2018-03" db="EMBL/GenBank/DDBJ databases">
        <title>Genomic Encyclopedia of Archaeal and Bacterial Type Strains, Phase II (KMG-II): from individual species to whole genera.</title>
        <authorList>
            <person name="Goeker M."/>
        </authorList>
    </citation>
    <scope>NUCLEOTIDE SEQUENCE [LARGE SCALE GENOMIC DNA]</scope>
    <source>
        <strain evidence="2 3">DSM 45348</strain>
    </source>
</reference>
<feature type="region of interest" description="Disordered" evidence="1">
    <location>
        <begin position="26"/>
        <end position="50"/>
    </location>
</feature>
<proteinExistence type="predicted"/>
<dbReference type="EMBL" id="PVZG01000004">
    <property type="protein sequence ID" value="PRY30610.1"/>
    <property type="molecule type" value="Genomic_DNA"/>
</dbReference>
<dbReference type="Proteomes" id="UP000239209">
    <property type="component" value="Unassembled WGS sequence"/>
</dbReference>
<gene>
    <name evidence="2" type="ORF">CLV70_104162</name>
</gene>
<accession>A0A2T0SB12</accession>
<evidence type="ECO:0000256" key="1">
    <source>
        <dbReference type="SAM" id="MobiDB-lite"/>
    </source>
</evidence>
<sequence length="50" mass="5093">MGQVIFVALIVTAFLGAGYLAWRTRAVPPPPPTGDLSHDSRMDGGAAPGG</sequence>
<dbReference type="RefSeq" id="WP_158277743.1">
    <property type="nucleotide sequence ID" value="NZ_PVZG01000004.1"/>
</dbReference>
<organism evidence="2 3">
    <name type="scientific">Pseudosporangium ferrugineum</name>
    <dbReference type="NCBI Taxonomy" id="439699"/>
    <lineage>
        <taxon>Bacteria</taxon>
        <taxon>Bacillati</taxon>
        <taxon>Actinomycetota</taxon>
        <taxon>Actinomycetes</taxon>
        <taxon>Micromonosporales</taxon>
        <taxon>Micromonosporaceae</taxon>
        <taxon>Pseudosporangium</taxon>
    </lineage>
</organism>
<protein>
    <submittedName>
        <fullName evidence="2">Uncharacterized protein</fullName>
    </submittedName>
</protein>
<keyword evidence="3" id="KW-1185">Reference proteome</keyword>
<evidence type="ECO:0000313" key="3">
    <source>
        <dbReference type="Proteomes" id="UP000239209"/>
    </source>
</evidence>
<comment type="caution">
    <text evidence="2">The sequence shown here is derived from an EMBL/GenBank/DDBJ whole genome shotgun (WGS) entry which is preliminary data.</text>
</comment>
<dbReference type="AlphaFoldDB" id="A0A2T0SB12"/>